<comment type="caution">
    <text evidence="1">The sequence shown here is derived from an EMBL/GenBank/DDBJ whole genome shotgun (WGS) entry which is preliminary data.</text>
</comment>
<organism evidence="1 2">
    <name type="scientific">Marivivens niveibacter</name>
    <dbReference type="NCBI Taxonomy" id="1930667"/>
    <lineage>
        <taxon>Bacteria</taxon>
        <taxon>Pseudomonadati</taxon>
        <taxon>Pseudomonadota</taxon>
        <taxon>Alphaproteobacteria</taxon>
        <taxon>Rhodobacterales</taxon>
        <taxon>Paracoccaceae</taxon>
        <taxon>Marivivens group</taxon>
        <taxon>Marivivens</taxon>
    </lineage>
</organism>
<dbReference type="EMBL" id="MSPP01000001">
    <property type="protein sequence ID" value="OUD10002.1"/>
    <property type="molecule type" value="Genomic_DNA"/>
</dbReference>
<evidence type="ECO:0008006" key="3">
    <source>
        <dbReference type="Google" id="ProtNLM"/>
    </source>
</evidence>
<dbReference type="Proteomes" id="UP000194664">
    <property type="component" value="Unassembled WGS sequence"/>
</dbReference>
<dbReference type="AlphaFoldDB" id="A0A251X046"/>
<gene>
    <name evidence="1" type="ORF">BVC71_00315</name>
</gene>
<name>A0A251X046_9RHOB</name>
<evidence type="ECO:0000313" key="2">
    <source>
        <dbReference type="Proteomes" id="UP000194664"/>
    </source>
</evidence>
<proteinExistence type="predicted"/>
<dbReference type="Pfam" id="PF10094">
    <property type="entry name" value="DUF2332"/>
    <property type="match status" value="1"/>
</dbReference>
<reference evidence="1 2" key="1">
    <citation type="submission" date="2016-12" db="EMBL/GenBank/DDBJ databases">
        <title>The draft genome sequence of HSLHS2.</title>
        <authorList>
            <person name="Hu D."/>
            <person name="Wang L."/>
            <person name="Shao Z."/>
        </authorList>
    </citation>
    <scope>NUCLEOTIDE SEQUENCE [LARGE SCALE GENOMIC DNA]</scope>
    <source>
        <strain evidence="1">MCCC 1A06712</strain>
    </source>
</reference>
<sequence length="343" mass="38179">MTARLTEALIEQANACEKLGSPFMRTLLELLAERLRPDTPLKKRLFNWPGDLGPAAESVPLRLTGALHALRMLDRCGLQDAYPPNELDIEILWGAVDWALDKEAAYISTFIDSPPQTNEVRRSAGLIAAGQWLNRRYGLPIDLREIGCSAGLNLMWDQFALNAGDATFGPADSKVQLMPDWQGNLPPAGTVAISDRRGVDLAPIDIHSPIDRLRLKSYIWPDQPQRMDMTDAAISMFNAKIDQADAVDWLSKSLSTRKGHLTLVYSTIAWQYLPRDAQYRGEAIMEMVGRATNADAPLAWLLIENDGKGEGAGISLRLWPNDLKLSLGRMDFHGRWVQWAPPV</sequence>
<dbReference type="PIRSF" id="PIRSF012608">
    <property type="entry name" value="UCP012608"/>
    <property type="match status" value="1"/>
</dbReference>
<protein>
    <recommendedName>
        <fullName evidence="3">DUF2332 domain-containing protein</fullName>
    </recommendedName>
</protein>
<dbReference type="RefSeq" id="WP_086449655.1">
    <property type="nucleotide sequence ID" value="NZ_MSPP01000001.1"/>
</dbReference>
<dbReference type="OrthoDB" id="7666987at2"/>
<dbReference type="InterPro" id="IPR011200">
    <property type="entry name" value="UCP012608"/>
</dbReference>
<keyword evidence="2" id="KW-1185">Reference proteome</keyword>
<accession>A0A251X046</accession>
<evidence type="ECO:0000313" key="1">
    <source>
        <dbReference type="EMBL" id="OUD10002.1"/>
    </source>
</evidence>